<sequence length="54" mass="6351">MWGVFGIAGKEQHHRQGMFPKTSLIIVKILLEIEFLLYRSEVLTKKNIILLYFS</sequence>
<dbReference type="Proteomes" id="UP000006727">
    <property type="component" value="Chromosome 20"/>
</dbReference>
<dbReference type="EMBL" id="ABEU02000020">
    <property type="protein sequence ID" value="PNR32678.1"/>
    <property type="molecule type" value="Genomic_DNA"/>
</dbReference>
<protein>
    <submittedName>
        <fullName evidence="1 2">Uncharacterized protein</fullName>
    </submittedName>
</protein>
<reference evidence="1 3" key="2">
    <citation type="journal article" date="2018" name="Plant J.">
        <title>The Physcomitrella patens chromosome-scale assembly reveals moss genome structure and evolution.</title>
        <authorList>
            <person name="Lang D."/>
            <person name="Ullrich K.K."/>
            <person name="Murat F."/>
            <person name="Fuchs J."/>
            <person name="Jenkins J."/>
            <person name="Haas F.B."/>
            <person name="Piednoel M."/>
            <person name="Gundlach H."/>
            <person name="Van Bel M."/>
            <person name="Meyberg R."/>
            <person name="Vives C."/>
            <person name="Morata J."/>
            <person name="Symeonidi A."/>
            <person name="Hiss M."/>
            <person name="Muchero W."/>
            <person name="Kamisugi Y."/>
            <person name="Saleh O."/>
            <person name="Blanc G."/>
            <person name="Decker E.L."/>
            <person name="van Gessel N."/>
            <person name="Grimwood J."/>
            <person name="Hayes R.D."/>
            <person name="Graham S.W."/>
            <person name="Gunter L.E."/>
            <person name="McDaniel S.F."/>
            <person name="Hoernstein S.N.W."/>
            <person name="Larsson A."/>
            <person name="Li F.W."/>
            <person name="Perroud P.F."/>
            <person name="Phillips J."/>
            <person name="Ranjan P."/>
            <person name="Rokshar D.S."/>
            <person name="Rothfels C.J."/>
            <person name="Schneider L."/>
            <person name="Shu S."/>
            <person name="Stevenson D.W."/>
            <person name="Thummler F."/>
            <person name="Tillich M."/>
            <person name="Villarreal Aguilar J.C."/>
            <person name="Widiez T."/>
            <person name="Wong G.K."/>
            <person name="Wymore A."/>
            <person name="Zhang Y."/>
            <person name="Zimmer A.D."/>
            <person name="Quatrano R.S."/>
            <person name="Mayer K.F.X."/>
            <person name="Goodstein D."/>
            <person name="Casacuberta J.M."/>
            <person name="Vandepoele K."/>
            <person name="Reski R."/>
            <person name="Cuming A.C."/>
            <person name="Tuskan G.A."/>
            <person name="Maumus F."/>
            <person name="Salse J."/>
            <person name="Schmutz J."/>
            <person name="Rensing S.A."/>
        </authorList>
    </citation>
    <scope>NUCLEOTIDE SEQUENCE [LARGE SCALE GENOMIC DNA]</scope>
    <source>
        <strain evidence="2 3">cv. Gransden 2004</strain>
    </source>
</reference>
<reference evidence="2" key="3">
    <citation type="submission" date="2020-12" db="UniProtKB">
        <authorList>
            <consortium name="EnsemblPlants"/>
        </authorList>
    </citation>
    <scope>IDENTIFICATION</scope>
</reference>
<evidence type="ECO:0000313" key="3">
    <source>
        <dbReference type="Proteomes" id="UP000006727"/>
    </source>
</evidence>
<evidence type="ECO:0000313" key="1">
    <source>
        <dbReference type="EMBL" id="PNR32678.1"/>
    </source>
</evidence>
<organism evidence="1">
    <name type="scientific">Physcomitrium patens</name>
    <name type="common">Spreading-leaved earth moss</name>
    <name type="synonym">Physcomitrella patens</name>
    <dbReference type="NCBI Taxonomy" id="3218"/>
    <lineage>
        <taxon>Eukaryota</taxon>
        <taxon>Viridiplantae</taxon>
        <taxon>Streptophyta</taxon>
        <taxon>Embryophyta</taxon>
        <taxon>Bryophyta</taxon>
        <taxon>Bryophytina</taxon>
        <taxon>Bryopsida</taxon>
        <taxon>Funariidae</taxon>
        <taxon>Funariales</taxon>
        <taxon>Funariaceae</taxon>
        <taxon>Physcomitrium</taxon>
    </lineage>
</organism>
<reference evidence="1 3" key="1">
    <citation type="journal article" date="2008" name="Science">
        <title>The Physcomitrella genome reveals evolutionary insights into the conquest of land by plants.</title>
        <authorList>
            <person name="Rensing S."/>
            <person name="Lang D."/>
            <person name="Zimmer A."/>
            <person name="Terry A."/>
            <person name="Salamov A."/>
            <person name="Shapiro H."/>
            <person name="Nishiyama T."/>
            <person name="Perroud P.-F."/>
            <person name="Lindquist E."/>
            <person name="Kamisugi Y."/>
            <person name="Tanahashi T."/>
            <person name="Sakakibara K."/>
            <person name="Fujita T."/>
            <person name="Oishi K."/>
            <person name="Shin-I T."/>
            <person name="Kuroki Y."/>
            <person name="Toyoda A."/>
            <person name="Suzuki Y."/>
            <person name="Hashimoto A."/>
            <person name="Yamaguchi K."/>
            <person name="Sugano A."/>
            <person name="Kohara Y."/>
            <person name="Fujiyama A."/>
            <person name="Anterola A."/>
            <person name="Aoki S."/>
            <person name="Ashton N."/>
            <person name="Barbazuk W.B."/>
            <person name="Barker E."/>
            <person name="Bennetzen J."/>
            <person name="Bezanilla M."/>
            <person name="Blankenship R."/>
            <person name="Cho S.H."/>
            <person name="Dutcher S."/>
            <person name="Estelle M."/>
            <person name="Fawcett J.A."/>
            <person name="Gundlach H."/>
            <person name="Hanada K."/>
            <person name="Heyl A."/>
            <person name="Hicks K.A."/>
            <person name="Hugh J."/>
            <person name="Lohr M."/>
            <person name="Mayer K."/>
            <person name="Melkozernov A."/>
            <person name="Murata T."/>
            <person name="Nelson D."/>
            <person name="Pils B."/>
            <person name="Prigge M."/>
            <person name="Reiss B."/>
            <person name="Renner T."/>
            <person name="Rombauts S."/>
            <person name="Rushton P."/>
            <person name="Sanderfoot A."/>
            <person name="Schween G."/>
            <person name="Shiu S.-H."/>
            <person name="Stueber K."/>
            <person name="Theodoulou F.L."/>
            <person name="Tu H."/>
            <person name="Van de Peer Y."/>
            <person name="Verrier P.J."/>
            <person name="Waters E."/>
            <person name="Wood A."/>
            <person name="Yang L."/>
            <person name="Cove D."/>
            <person name="Cuming A."/>
            <person name="Hasebe M."/>
            <person name="Lucas S."/>
            <person name="Mishler D.B."/>
            <person name="Reski R."/>
            <person name="Grigoriev I."/>
            <person name="Quatrano R.S."/>
            <person name="Boore J.L."/>
        </authorList>
    </citation>
    <scope>NUCLEOTIDE SEQUENCE [LARGE SCALE GENOMIC DNA]</scope>
    <source>
        <strain evidence="2 3">cv. Gransden 2004</strain>
    </source>
</reference>
<accession>A0A2K1ITU1</accession>
<proteinExistence type="predicted"/>
<dbReference type="EnsemblPlants" id="Pp3c20_2650V3.1">
    <property type="protein sequence ID" value="PAC:32947407.CDS.1"/>
    <property type="gene ID" value="Pp3c20_2650"/>
</dbReference>
<keyword evidence="3" id="KW-1185">Reference proteome</keyword>
<dbReference type="Gramene" id="Pp3c20_2650V3.2">
    <property type="protein sequence ID" value="PAC:32947408.CDS.1"/>
    <property type="gene ID" value="Pp3c20_2650"/>
</dbReference>
<dbReference type="AlphaFoldDB" id="A0A2K1ITU1"/>
<gene>
    <name evidence="1" type="ORF">PHYPA_024620</name>
</gene>
<dbReference type="InParanoid" id="A0A2K1ITU1"/>
<evidence type="ECO:0000313" key="2">
    <source>
        <dbReference type="EnsemblPlants" id="PAC:32947407.CDS.1"/>
    </source>
</evidence>
<name>A0A2K1ITU1_PHYPA</name>
<dbReference type="Gramene" id="Pp3c20_2650V3.1">
    <property type="protein sequence ID" value="PAC:32947407.CDS.1"/>
    <property type="gene ID" value="Pp3c20_2650"/>
</dbReference>
<dbReference type="EnsemblPlants" id="Pp3c20_2650V3.2">
    <property type="protein sequence ID" value="PAC:32947408.CDS.1"/>
    <property type="gene ID" value="Pp3c20_2650"/>
</dbReference>